<evidence type="ECO:0000313" key="2">
    <source>
        <dbReference type="Proteomes" id="UP000324222"/>
    </source>
</evidence>
<dbReference type="AlphaFoldDB" id="A0A5B7G2F6"/>
<protein>
    <submittedName>
        <fullName evidence="1">Uncharacterized protein</fullName>
    </submittedName>
</protein>
<dbReference type="EMBL" id="VSRR010012079">
    <property type="protein sequence ID" value="MPC54061.1"/>
    <property type="molecule type" value="Genomic_DNA"/>
</dbReference>
<evidence type="ECO:0000313" key="1">
    <source>
        <dbReference type="EMBL" id="MPC54061.1"/>
    </source>
</evidence>
<organism evidence="1 2">
    <name type="scientific">Portunus trituberculatus</name>
    <name type="common">Swimming crab</name>
    <name type="synonym">Neptunus trituberculatus</name>
    <dbReference type="NCBI Taxonomy" id="210409"/>
    <lineage>
        <taxon>Eukaryota</taxon>
        <taxon>Metazoa</taxon>
        <taxon>Ecdysozoa</taxon>
        <taxon>Arthropoda</taxon>
        <taxon>Crustacea</taxon>
        <taxon>Multicrustacea</taxon>
        <taxon>Malacostraca</taxon>
        <taxon>Eumalacostraca</taxon>
        <taxon>Eucarida</taxon>
        <taxon>Decapoda</taxon>
        <taxon>Pleocyemata</taxon>
        <taxon>Brachyura</taxon>
        <taxon>Eubrachyura</taxon>
        <taxon>Portunoidea</taxon>
        <taxon>Portunidae</taxon>
        <taxon>Portuninae</taxon>
        <taxon>Portunus</taxon>
    </lineage>
</organism>
<name>A0A5B7G2F6_PORTR</name>
<dbReference type="Proteomes" id="UP000324222">
    <property type="component" value="Unassembled WGS sequence"/>
</dbReference>
<accession>A0A5B7G2F6</accession>
<gene>
    <name evidence="1" type="ORF">E2C01_047968</name>
</gene>
<proteinExistence type="predicted"/>
<reference evidence="1 2" key="1">
    <citation type="submission" date="2019-05" db="EMBL/GenBank/DDBJ databases">
        <title>Another draft genome of Portunus trituberculatus and its Hox gene families provides insights of decapod evolution.</title>
        <authorList>
            <person name="Jeong J.-H."/>
            <person name="Song I."/>
            <person name="Kim S."/>
            <person name="Choi T."/>
            <person name="Kim D."/>
            <person name="Ryu S."/>
            <person name="Kim W."/>
        </authorList>
    </citation>
    <scope>NUCLEOTIDE SEQUENCE [LARGE SCALE GENOMIC DNA]</scope>
    <source>
        <tissue evidence="1">Muscle</tissue>
    </source>
</reference>
<sequence length="71" mass="7796">MRKGDFVNAVKVGCGLLKTQLQSSRDNPQPEVYQLRPCYNHQKESLAHVQQDCPAVAGGKSINRLLASTVT</sequence>
<comment type="caution">
    <text evidence="1">The sequence shown here is derived from an EMBL/GenBank/DDBJ whole genome shotgun (WGS) entry which is preliminary data.</text>
</comment>
<keyword evidence="2" id="KW-1185">Reference proteome</keyword>